<evidence type="ECO:0000313" key="2">
    <source>
        <dbReference type="Proteomes" id="UP000699462"/>
    </source>
</evidence>
<organism evidence="1 2">
    <name type="scientific">Paragonimus westermani</name>
    <dbReference type="NCBI Taxonomy" id="34504"/>
    <lineage>
        <taxon>Eukaryota</taxon>
        <taxon>Metazoa</taxon>
        <taxon>Spiralia</taxon>
        <taxon>Lophotrochozoa</taxon>
        <taxon>Platyhelminthes</taxon>
        <taxon>Trematoda</taxon>
        <taxon>Digenea</taxon>
        <taxon>Plagiorchiida</taxon>
        <taxon>Troglotremata</taxon>
        <taxon>Troglotrematidae</taxon>
        <taxon>Paragonimus</taxon>
    </lineage>
</organism>
<dbReference type="OrthoDB" id="6246393at2759"/>
<dbReference type="InterPro" id="IPR036397">
    <property type="entry name" value="RNaseH_sf"/>
</dbReference>
<dbReference type="AlphaFoldDB" id="A0A8T0DHN6"/>
<sequence>MKSVKSLRYSTSTEREPLTTVGGKDFTAEQLWEHQSFNRVRRVVNRAKSLKLVGGRKPKTTEEEDALICKTIQKHPTESMKLIHLKYLSQFSYSLVRRRIRKFNLQTTIGVTRVPAGSSKNSRLKFAKEYVSQPSAFWRSIFFASEAVLQDEAVDVQENVFFGRVKSRKSLSVTRSSERSPHRRYWFAVKYDEPIRWFEIQDERNVDKFVRTVKSVFDGEFPEGAPKHTVLLQDDSNKIITMLNSDKLECIQVPRNSPDLNIIKNLVSVLNQQLRKLPGTKDLADRIERVFRTKIDAHYINNLVDSVPTRLKAVIRSEGNCV</sequence>
<accession>A0A8T0DHN6</accession>
<dbReference type="Gene3D" id="3.30.420.10">
    <property type="entry name" value="Ribonuclease H-like superfamily/Ribonuclease H"/>
    <property type="match status" value="1"/>
</dbReference>
<gene>
    <name evidence="1" type="ORF">P879_05061</name>
</gene>
<evidence type="ECO:0008006" key="3">
    <source>
        <dbReference type="Google" id="ProtNLM"/>
    </source>
</evidence>
<dbReference type="GO" id="GO:0003676">
    <property type="term" value="F:nucleic acid binding"/>
    <property type="evidence" value="ECO:0007669"/>
    <property type="project" value="InterPro"/>
</dbReference>
<protein>
    <recommendedName>
        <fullName evidence="3">Transposase Tc1-like domain-containing protein</fullName>
    </recommendedName>
</protein>
<comment type="caution">
    <text evidence="1">The sequence shown here is derived from an EMBL/GenBank/DDBJ whole genome shotgun (WGS) entry which is preliminary data.</text>
</comment>
<dbReference type="EMBL" id="JTDF01003965">
    <property type="protein sequence ID" value="KAF8567335.1"/>
    <property type="molecule type" value="Genomic_DNA"/>
</dbReference>
<keyword evidence="2" id="KW-1185">Reference proteome</keyword>
<proteinExistence type="predicted"/>
<reference evidence="1 2" key="1">
    <citation type="submission" date="2019-07" db="EMBL/GenBank/DDBJ databases">
        <title>Annotation for the trematode Paragonimus westermani.</title>
        <authorList>
            <person name="Choi Y.-J."/>
        </authorList>
    </citation>
    <scope>NUCLEOTIDE SEQUENCE [LARGE SCALE GENOMIC DNA]</scope>
    <source>
        <strain evidence="1">180907_Pwestermani</strain>
    </source>
</reference>
<dbReference type="Proteomes" id="UP000699462">
    <property type="component" value="Unassembled WGS sequence"/>
</dbReference>
<name>A0A8T0DHN6_9TREM</name>
<evidence type="ECO:0000313" key="1">
    <source>
        <dbReference type="EMBL" id="KAF8567335.1"/>
    </source>
</evidence>